<dbReference type="OrthoDB" id="2205812at2759"/>
<dbReference type="InParanoid" id="A0A067NWS3"/>
<proteinExistence type="predicted"/>
<evidence type="ECO:0000313" key="1">
    <source>
        <dbReference type="EMBL" id="KDQ32523.1"/>
    </source>
</evidence>
<name>A0A067NWS3_PLEO1</name>
<sequence>LRTSELKGINVPGTEEKLKAILFADDTTVFLNEEDEFSSLKGILDEWCRASGAKFNIKKTQVLPIGGKAYRTEFIRNRKSSKQKDIIPQEIKVVNEKERIRILGAWMGNDGNELSPWTPILENIDADLERWARSNPSIEGRKLIAQFAVGGRTQYLTQVQGMPKPVEESLQKRIRTFVWGDKKTPVKEETLHAPLTEG</sequence>
<feature type="non-terminal residue" evidence="1">
    <location>
        <position position="1"/>
    </location>
</feature>
<dbReference type="HOGENOM" id="CLU_077575_1_0_1"/>
<dbReference type="AlphaFoldDB" id="A0A067NWS3"/>
<dbReference type="EMBL" id="KL198004">
    <property type="protein sequence ID" value="KDQ32523.1"/>
    <property type="molecule type" value="Genomic_DNA"/>
</dbReference>
<gene>
    <name evidence="1" type="ORF">PLEOSDRAFT_1015091</name>
</gene>
<evidence type="ECO:0000313" key="2">
    <source>
        <dbReference type="Proteomes" id="UP000027073"/>
    </source>
</evidence>
<organism evidence="1 2">
    <name type="scientific">Pleurotus ostreatus (strain PC15)</name>
    <name type="common">Oyster mushroom</name>
    <dbReference type="NCBI Taxonomy" id="1137138"/>
    <lineage>
        <taxon>Eukaryota</taxon>
        <taxon>Fungi</taxon>
        <taxon>Dikarya</taxon>
        <taxon>Basidiomycota</taxon>
        <taxon>Agaricomycotina</taxon>
        <taxon>Agaricomycetes</taxon>
        <taxon>Agaricomycetidae</taxon>
        <taxon>Agaricales</taxon>
        <taxon>Pleurotineae</taxon>
        <taxon>Pleurotaceae</taxon>
        <taxon>Pleurotus</taxon>
    </lineage>
</organism>
<protein>
    <submittedName>
        <fullName evidence="1">Uncharacterized protein</fullName>
    </submittedName>
</protein>
<feature type="non-terminal residue" evidence="1">
    <location>
        <position position="198"/>
    </location>
</feature>
<dbReference type="VEuPathDB" id="FungiDB:PLEOSDRAFT_1015091"/>
<accession>A0A067NWS3</accession>
<reference evidence="2" key="1">
    <citation type="journal article" date="2014" name="Proc. Natl. Acad. Sci. U.S.A.">
        <title>Extensive sampling of basidiomycete genomes demonstrates inadequacy of the white-rot/brown-rot paradigm for wood decay fungi.</title>
        <authorList>
            <person name="Riley R."/>
            <person name="Salamov A.A."/>
            <person name="Brown D.W."/>
            <person name="Nagy L.G."/>
            <person name="Floudas D."/>
            <person name="Held B.W."/>
            <person name="Levasseur A."/>
            <person name="Lombard V."/>
            <person name="Morin E."/>
            <person name="Otillar R."/>
            <person name="Lindquist E.A."/>
            <person name="Sun H."/>
            <person name="LaButti K.M."/>
            <person name="Schmutz J."/>
            <person name="Jabbour D."/>
            <person name="Luo H."/>
            <person name="Baker S.E."/>
            <person name="Pisabarro A.G."/>
            <person name="Walton J.D."/>
            <person name="Blanchette R.A."/>
            <person name="Henrissat B."/>
            <person name="Martin F."/>
            <person name="Cullen D."/>
            <person name="Hibbett D.S."/>
            <person name="Grigoriev I.V."/>
        </authorList>
    </citation>
    <scope>NUCLEOTIDE SEQUENCE [LARGE SCALE GENOMIC DNA]</scope>
    <source>
        <strain evidence="2">PC15</strain>
    </source>
</reference>
<dbReference type="Proteomes" id="UP000027073">
    <property type="component" value="Unassembled WGS sequence"/>
</dbReference>